<evidence type="ECO:0000256" key="1">
    <source>
        <dbReference type="SAM" id="MobiDB-lite"/>
    </source>
</evidence>
<proteinExistence type="predicted"/>
<keyword evidence="2" id="KW-0472">Membrane</keyword>
<dbReference type="PANTHER" id="PTHR15026">
    <property type="entry name" value="CALCIUM-SIGNAL MODULATING CYCLOPHILIN LIGAND CAML"/>
    <property type="match status" value="1"/>
</dbReference>
<evidence type="ECO:0000313" key="4">
    <source>
        <dbReference type="Proteomes" id="UP000762676"/>
    </source>
</evidence>
<accession>A0AAV4FNX2</accession>
<dbReference type="GO" id="GO:0071816">
    <property type="term" value="P:tail-anchored membrane protein insertion into ER membrane"/>
    <property type="evidence" value="ECO:0007669"/>
    <property type="project" value="TreeGrafter"/>
</dbReference>
<feature type="region of interest" description="Disordered" evidence="1">
    <location>
        <begin position="1"/>
        <end position="95"/>
    </location>
</feature>
<evidence type="ECO:0000256" key="2">
    <source>
        <dbReference type="SAM" id="Phobius"/>
    </source>
</evidence>
<name>A0AAV4FNX2_9GAST</name>
<feature type="compositionally biased region" description="Polar residues" evidence="1">
    <location>
        <begin position="65"/>
        <end position="78"/>
    </location>
</feature>
<feature type="transmembrane region" description="Helical" evidence="2">
    <location>
        <begin position="258"/>
        <end position="282"/>
    </location>
</feature>
<gene>
    <name evidence="3" type="ORF">ElyMa_005754200</name>
</gene>
<feature type="compositionally biased region" description="Polar residues" evidence="1">
    <location>
        <begin position="41"/>
        <end position="53"/>
    </location>
</feature>
<keyword evidence="2" id="KW-0812">Transmembrane</keyword>
<dbReference type="AlphaFoldDB" id="A0AAV4FNX2"/>
<evidence type="ECO:0000313" key="3">
    <source>
        <dbReference type="EMBL" id="GFR74410.1"/>
    </source>
</evidence>
<dbReference type="PANTHER" id="PTHR15026:SF0">
    <property type="entry name" value="GUIDED ENTRY OF TAIL-ANCHORED PROTEINS FACTOR CAMLG"/>
    <property type="match status" value="1"/>
</dbReference>
<keyword evidence="2" id="KW-1133">Transmembrane helix</keyword>
<dbReference type="GO" id="GO:0043529">
    <property type="term" value="C:GET complex"/>
    <property type="evidence" value="ECO:0007669"/>
    <property type="project" value="TreeGrafter"/>
</dbReference>
<dbReference type="Pfam" id="PF14963">
    <property type="entry name" value="Get2_like"/>
    <property type="match status" value="1"/>
</dbReference>
<dbReference type="Proteomes" id="UP000762676">
    <property type="component" value="Unassembled WGS sequence"/>
</dbReference>
<keyword evidence="4" id="KW-1185">Reference proteome</keyword>
<reference evidence="3 4" key="1">
    <citation type="journal article" date="2021" name="Elife">
        <title>Chloroplast acquisition without the gene transfer in kleptoplastic sea slugs, Plakobranchus ocellatus.</title>
        <authorList>
            <person name="Maeda T."/>
            <person name="Takahashi S."/>
            <person name="Yoshida T."/>
            <person name="Shimamura S."/>
            <person name="Takaki Y."/>
            <person name="Nagai Y."/>
            <person name="Toyoda A."/>
            <person name="Suzuki Y."/>
            <person name="Arimoto A."/>
            <person name="Ishii H."/>
            <person name="Satoh N."/>
            <person name="Nishiyama T."/>
            <person name="Hasebe M."/>
            <person name="Maruyama T."/>
            <person name="Minagawa J."/>
            <person name="Obokata J."/>
            <person name="Shigenobu S."/>
        </authorList>
    </citation>
    <scope>NUCLEOTIDE SEQUENCE [LARGE SCALE GENOMIC DNA]</scope>
</reference>
<feature type="region of interest" description="Disordered" evidence="1">
    <location>
        <begin position="120"/>
        <end position="151"/>
    </location>
</feature>
<comment type="caution">
    <text evidence="3">The sequence shown here is derived from an EMBL/GenBank/DDBJ whole genome shotgun (WGS) entry which is preliminary data.</text>
</comment>
<protein>
    <submittedName>
        <fullName evidence="3">Calcium signal-modulating cyclophilin ligand</fullName>
    </submittedName>
</protein>
<organism evidence="3 4">
    <name type="scientific">Elysia marginata</name>
    <dbReference type="NCBI Taxonomy" id="1093978"/>
    <lineage>
        <taxon>Eukaryota</taxon>
        <taxon>Metazoa</taxon>
        <taxon>Spiralia</taxon>
        <taxon>Lophotrochozoa</taxon>
        <taxon>Mollusca</taxon>
        <taxon>Gastropoda</taxon>
        <taxon>Heterobranchia</taxon>
        <taxon>Euthyneura</taxon>
        <taxon>Panpulmonata</taxon>
        <taxon>Sacoglossa</taxon>
        <taxon>Placobranchoidea</taxon>
        <taxon>Plakobranchidae</taxon>
        <taxon>Elysia</taxon>
    </lineage>
</organism>
<sequence length="284" mass="31526">MSDLAAAQREARRRKITQNAQARMNKLLGRPDLADTESKEVSSSLTPQSSPVVESSKEDGDVHQTEPQSPLPTQNSPYNLRRRPQRSDPPTVPVKKIVTHVIQPTELRAPTEEIVAPASTETKHLPTADGQQERPVATPETTETFPLLDSAPQAQASTSVKNEIPNSTTFDAKALELFRIVVCITTSFVSRSVLRFGFGLFMVESIFLPFFAMEIFFAYIMETYLKDVSPVQSQGTMISAALMLCGIKPELMGIYHKIMSHVAIVTSDFSVYFFSFVIWNALIS</sequence>
<feature type="compositionally biased region" description="Basic and acidic residues" evidence="1">
    <location>
        <begin position="55"/>
        <end position="64"/>
    </location>
</feature>
<feature type="transmembrane region" description="Helical" evidence="2">
    <location>
        <begin position="196"/>
        <end position="220"/>
    </location>
</feature>
<dbReference type="InterPro" id="IPR016719">
    <property type="entry name" value="CAMLG"/>
</dbReference>
<dbReference type="EMBL" id="BMAT01011523">
    <property type="protein sequence ID" value="GFR74410.1"/>
    <property type="molecule type" value="Genomic_DNA"/>
</dbReference>